<gene>
    <name evidence="6" type="ORF">EMPG_12799</name>
</gene>
<dbReference type="InterPro" id="IPR001138">
    <property type="entry name" value="Zn2Cys6_DnaBD"/>
</dbReference>
<dbReference type="AlphaFoldDB" id="A0A0H1BLQ6"/>
<dbReference type="Gene3D" id="4.10.240.10">
    <property type="entry name" value="Zn(2)-C6 fungal-type DNA-binding domain"/>
    <property type="match status" value="1"/>
</dbReference>
<keyword evidence="1" id="KW-0805">Transcription regulation</keyword>
<dbReference type="PANTHER" id="PTHR47655:SF1">
    <property type="entry name" value="ZN(II)2CYS6 TRANSCRIPTION FACTOR (EUROFUNG)"/>
    <property type="match status" value="1"/>
</dbReference>
<dbReference type="GO" id="GO:0003677">
    <property type="term" value="F:DNA binding"/>
    <property type="evidence" value="ECO:0007669"/>
    <property type="project" value="UniProtKB-KW"/>
</dbReference>
<name>A0A0H1BLQ6_9EURO</name>
<sequence length="68" mass="7750">MDHETRDTGSKRKRVSKACDRCRGKKYRCDGQRPACMACRESGHDCSYDPTAKKRGLPEGYVRGLEKL</sequence>
<keyword evidence="2" id="KW-0238">DNA-binding</keyword>
<dbReference type="STRING" id="2060906.A0A0H1BLQ6"/>
<accession>A0A0H1BLQ6</accession>
<evidence type="ECO:0000313" key="7">
    <source>
        <dbReference type="Proteomes" id="UP000053573"/>
    </source>
</evidence>
<dbReference type="PROSITE" id="PS50048">
    <property type="entry name" value="ZN2_CY6_FUNGAL_2"/>
    <property type="match status" value="1"/>
</dbReference>
<proteinExistence type="predicted"/>
<dbReference type="InterPro" id="IPR036864">
    <property type="entry name" value="Zn2-C6_fun-type_DNA-bd_sf"/>
</dbReference>
<dbReference type="SUPFAM" id="SSF57701">
    <property type="entry name" value="Zn2/Cys6 DNA-binding domain"/>
    <property type="match status" value="1"/>
</dbReference>
<protein>
    <recommendedName>
        <fullName evidence="5">Zn(2)-C6 fungal-type domain-containing protein</fullName>
    </recommendedName>
</protein>
<dbReference type="GO" id="GO:0008270">
    <property type="term" value="F:zinc ion binding"/>
    <property type="evidence" value="ECO:0007669"/>
    <property type="project" value="InterPro"/>
</dbReference>
<dbReference type="OrthoDB" id="3364175at2759"/>
<dbReference type="Proteomes" id="UP000053573">
    <property type="component" value="Unassembled WGS sequence"/>
</dbReference>
<dbReference type="GO" id="GO:0000981">
    <property type="term" value="F:DNA-binding transcription factor activity, RNA polymerase II-specific"/>
    <property type="evidence" value="ECO:0007669"/>
    <property type="project" value="InterPro"/>
</dbReference>
<evidence type="ECO:0000256" key="1">
    <source>
        <dbReference type="ARBA" id="ARBA00023015"/>
    </source>
</evidence>
<keyword evidence="4" id="KW-0539">Nucleus</keyword>
<dbReference type="Pfam" id="PF00172">
    <property type="entry name" value="Zn_clus"/>
    <property type="match status" value="1"/>
</dbReference>
<evidence type="ECO:0000256" key="4">
    <source>
        <dbReference type="ARBA" id="ARBA00023242"/>
    </source>
</evidence>
<evidence type="ECO:0000256" key="3">
    <source>
        <dbReference type="ARBA" id="ARBA00023163"/>
    </source>
</evidence>
<keyword evidence="7" id="KW-1185">Reference proteome</keyword>
<dbReference type="PANTHER" id="PTHR47655">
    <property type="entry name" value="QUINIC ACID UTILIZATION ACTIVATOR"/>
    <property type="match status" value="1"/>
</dbReference>
<keyword evidence="3" id="KW-0804">Transcription</keyword>
<organism evidence="6 7">
    <name type="scientific">Blastomyces silverae</name>
    <dbReference type="NCBI Taxonomy" id="2060906"/>
    <lineage>
        <taxon>Eukaryota</taxon>
        <taxon>Fungi</taxon>
        <taxon>Dikarya</taxon>
        <taxon>Ascomycota</taxon>
        <taxon>Pezizomycotina</taxon>
        <taxon>Eurotiomycetes</taxon>
        <taxon>Eurotiomycetidae</taxon>
        <taxon>Onygenales</taxon>
        <taxon>Ajellomycetaceae</taxon>
        <taxon>Blastomyces</taxon>
    </lineage>
</organism>
<dbReference type="PROSITE" id="PS00463">
    <property type="entry name" value="ZN2_CY6_FUNGAL_1"/>
    <property type="match status" value="1"/>
</dbReference>
<feature type="domain" description="Zn(2)-C6 fungal-type" evidence="5">
    <location>
        <begin position="18"/>
        <end position="48"/>
    </location>
</feature>
<dbReference type="InterPro" id="IPR020448">
    <property type="entry name" value="Maltose_ferment_reg_DNA-bd"/>
</dbReference>
<evidence type="ECO:0000313" key="6">
    <source>
        <dbReference type="EMBL" id="KLJ12073.1"/>
    </source>
</evidence>
<dbReference type="EMBL" id="LDEV01001183">
    <property type="protein sequence ID" value="KLJ12073.1"/>
    <property type="molecule type" value="Genomic_DNA"/>
</dbReference>
<reference evidence="7" key="1">
    <citation type="journal article" date="2015" name="PLoS Genet.">
        <title>The dynamic genome and transcriptome of the human fungal pathogen Blastomyces and close relative Emmonsia.</title>
        <authorList>
            <person name="Munoz J.F."/>
            <person name="Gauthier G.M."/>
            <person name="Desjardins C.A."/>
            <person name="Gallo J.E."/>
            <person name="Holder J."/>
            <person name="Sullivan T.D."/>
            <person name="Marty A.J."/>
            <person name="Carmen J.C."/>
            <person name="Chen Z."/>
            <person name="Ding L."/>
            <person name="Gujja S."/>
            <person name="Magrini V."/>
            <person name="Misas E."/>
            <person name="Mitreva M."/>
            <person name="Priest M."/>
            <person name="Saif S."/>
            <person name="Whiston E.A."/>
            <person name="Young S."/>
            <person name="Zeng Q."/>
            <person name="Goldman W.E."/>
            <person name="Mardis E.R."/>
            <person name="Taylor J.W."/>
            <person name="McEwen J.G."/>
            <person name="Clay O.K."/>
            <person name="Klein B.S."/>
            <person name="Cuomo C.A."/>
        </authorList>
    </citation>
    <scope>NUCLEOTIDE SEQUENCE [LARGE SCALE GENOMIC DNA]</scope>
    <source>
        <strain evidence="7">UAMH 139</strain>
    </source>
</reference>
<dbReference type="SMART" id="SM00066">
    <property type="entry name" value="GAL4"/>
    <property type="match status" value="1"/>
</dbReference>
<dbReference type="PRINTS" id="PR00054">
    <property type="entry name" value="FUNGALZNCYS"/>
</dbReference>
<dbReference type="GO" id="GO:0045944">
    <property type="term" value="P:positive regulation of transcription by RNA polymerase II"/>
    <property type="evidence" value="ECO:0007669"/>
    <property type="project" value="TreeGrafter"/>
</dbReference>
<dbReference type="CDD" id="cd00067">
    <property type="entry name" value="GAL4"/>
    <property type="match status" value="1"/>
</dbReference>
<dbReference type="InterPro" id="IPR052783">
    <property type="entry name" value="Metabolic/Drug-Res_Regulator"/>
</dbReference>
<dbReference type="GO" id="GO:0005634">
    <property type="term" value="C:nucleus"/>
    <property type="evidence" value="ECO:0007669"/>
    <property type="project" value="InterPro"/>
</dbReference>
<evidence type="ECO:0000259" key="5">
    <source>
        <dbReference type="PROSITE" id="PS50048"/>
    </source>
</evidence>
<evidence type="ECO:0000256" key="2">
    <source>
        <dbReference type="ARBA" id="ARBA00023125"/>
    </source>
</evidence>
<comment type="caution">
    <text evidence="6">The sequence shown here is derived from an EMBL/GenBank/DDBJ whole genome shotgun (WGS) entry which is preliminary data.</text>
</comment>